<evidence type="ECO:0000256" key="6">
    <source>
        <dbReference type="ARBA" id="ARBA00023242"/>
    </source>
</evidence>
<dbReference type="Pfam" id="PF11951">
    <property type="entry name" value="Fungal_trans_2"/>
    <property type="match status" value="1"/>
</dbReference>
<dbReference type="EMBL" id="CAJPDS010000100">
    <property type="protein sequence ID" value="CAF9937342.1"/>
    <property type="molecule type" value="Genomic_DNA"/>
</dbReference>
<evidence type="ECO:0000256" key="2">
    <source>
        <dbReference type="ARBA" id="ARBA00022833"/>
    </source>
</evidence>
<dbReference type="PROSITE" id="PS00463">
    <property type="entry name" value="ZN2_CY6_FUNGAL_1"/>
    <property type="match status" value="1"/>
</dbReference>
<dbReference type="PROSITE" id="PS50048">
    <property type="entry name" value="ZN2_CY6_FUNGAL_2"/>
    <property type="match status" value="1"/>
</dbReference>
<dbReference type="Pfam" id="PF00172">
    <property type="entry name" value="Zn_clus"/>
    <property type="match status" value="1"/>
</dbReference>
<dbReference type="CDD" id="cd00067">
    <property type="entry name" value="GAL4"/>
    <property type="match status" value="1"/>
</dbReference>
<evidence type="ECO:0000256" key="3">
    <source>
        <dbReference type="ARBA" id="ARBA00023015"/>
    </source>
</evidence>
<dbReference type="InterPro" id="IPR052360">
    <property type="entry name" value="Transcr_Regulatory_Proteins"/>
</dbReference>
<dbReference type="GO" id="GO:0003677">
    <property type="term" value="F:DNA binding"/>
    <property type="evidence" value="ECO:0007669"/>
    <property type="project" value="UniProtKB-KW"/>
</dbReference>
<evidence type="ECO:0000256" key="4">
    <source>
        <dbReference type="ARBA" id="ARBA00023125"/>
    </source>
</evidence>
<feature type="domain" description="Zn(2)-C6 fungal-type" evidence="7">
    <location>
        <begin position="24"/>
        <end position="52"/>
    </location>
</feature>
<dbReference type="SUPFAM" id="SSF57701">
    <property type="entry name" value="Zn2/Cys6 DNA-binding domain"/>
    <property type="match status" value="1"/>
</dbReference>
<dbReference type="Proteomes" id="UP000664521">
    <property type="component" value="Unassembled WGS sequence"/>
</dbReference>
<dbReference type="Gene3D" id="4.10.240.10">
    <property type="entry name" value="Zn(2)-C6 fungal-type DNA-binding domain"/>
    <property type="match status" value="1"/>
</dbReference>
<name>A0A8H3IR89_9LECA</name>
<proteinExistence type="predicted"/>
<evidence type="ECO:0000259" key="7">
    <source>
        <dbReference type="PROSITE" id="PS50048"/>
    </source>
</evidence>
<protein>
    <recommendedName>
        <fullName evidence="7">Zn(2)-C6 fungal-type domain-containing protein</fullName>
    </recommendedName>
</protein>
<gene>
    <name evidence="8" type="ORF">HETSPECPRED_000503</name>
</gene>
<keyword evidence="5" id="KW-0804">Transcription</keyword>
<dbReference type="InterPro" id="IPR036864">
    <property type="entry name" value="Zn2-C6_fun-type_DNA-bd_sf"/>
</dbReference>
<dbReference type="InterPro" id="IPR021858">
    <property type="entry name" value="Fun_TF"/>
</dbReference>
<dbReference type="OrthoDB" id="3145928at2759"/>
<evidence type="ECO:0000313" key="8">
    <source>
        <dbReference type="EMBL" id="CAF9937342.1"/>
    </source>
</evidence>
<keyword evidence="2" id="KW-0862">Zinc</keyword>
<dbReference type="GO" id="GO:0000981">
    <property type="term" value="F:DNA-binding transcription factor activity, RNA polymerase II-specific"/>
    <property type="evidence" value="ECO:0007669"/>
    <property type="project" value="InterPro"/>
</dbReference>
<keyword evidence="1" id="KW-0479">Metal-binding</keyword>
<dbReference type="GO" id="GO:0008270">
    <property type="term" value="F:zinc ion binding"/>
    <property type="evidence" value="ECO:0007669"/>
    <property type="project" value="InterPro"/>
</dbReference>
<dbReference type="AlphaFoldDB" id="A0A8H3IR89"/>
<dbReference type="PANTHER" id="PTHR36206">
    <property type="entry name" value="ASPERCRYPTIN BIOSYNTHESIS CLUSTER-SPECIFIC TRANSCRIPTION REGULATOR ATNN-RELATED"/>
    <property type="match status" value="1"/>
</dbReference>
<keyword evidence="3" id="KW-0805">Transcription regulation</keyword>
<dbReference type="SMART" id="SM00066">
    <property type="entry name" value="GAL4"/>
    <property type="match status" value="1"/>
</dbReference>
<accession>A0A8H3IR89</accession>
<keyword evidence="4" id="KW-0238">DNA-binding</keyword>
<keyword evidence="9" id="KW-1185">Reference proteome</keyword>
<keyword evidence="6" id="KW-0539">Nucleus</keyword>
<organism evidence="8 9">
    <name type="scientific">Heterodermia speciosa</name>
    <dbReference type="NCBI Taxonomy" id="116794"/>
    <lineage>
        <taxon>Eukaryota</taxon>
        <taxon>Fungi</taxon>
        <taxon>Dikarya</taxon>
        <taxon>Ascomycota</taxon>
        <taxon>Pezizomycotina</taxon>
        <taxon>Lecanoromycetes</taxon>
        <taxon>OSLEUM clade</taxon>
        <taxon>Lecanoromycetidae</taxon>
        <taxon>Caliciales</taxon>
        <taxon>Physciaceae</taxon>
        <taxon>Heterodermia</taxon>
    </lineage>
</organism>
<evidence type="ECO:0000256" key="5">
    <source>
        <dbReference type="ARBA" id="ARBA00023163"/>
    </source>
</evidence>
<evidence type="ECO:0000256" key="1">
    <source>
        <dbReference type="ARBA" id="ARBA00022723"/>
    </source>
</evidence>
<dbReference type="InterPro" id="IPR001138">
    <property type="entry name" value="Zn2Cys6_DnaBD"/>
</dbReference>
<comment type="caution">
    <text evidence="8">The sequence shown here is derived from an EMBL/GenBank/DDBJ whole genome shotgun (WGS) entry which is preliminary data.</text>
</comment>
<reference evidence="8" key="1">
    <citation type="submission" date="2021-03" db="EMBL/GenBank/DDBJ databases">
        <authorList>
            <person name="Tagirdzhanova G."/>
        </authorList>
    </citation>
    <scope>NUCLEOTIDE SEQUENCE</scope>
</reference>
<evidence type="ECO:0000313" key="9">
    <source>
        <dbReference type="Proteomes" id="UP000664521"/>
    </source>
</evidence>
<sequence length="505" mass="56619">MSRELRAEKKPKATRSGGFHVKTGCKTCKIRHVKCDEAKPACQQCSKTGRVCDGYENKLPVIIKPQAKTRWNATPNRPLPSLLRLAPRFSSDDNEIRSFDFFRSGIGPIVFQAFNLCVVDQIIMQLAHSDNTVKHAVVALGSLGEQLAKYKTLSPLALARDSRLHFARVQNAKAICQLRKQLSNGQQQSIELALIACFLFVIFDFLLGDDQSSYAHLKAGLNILRGCYAIQEGVTISIDRALFVTQSPLVKDFARIFTEMDLHAAIWLGLTSCQSPPLIGIINGVNGEKPAKVFLTLEDAADSLQFQLMNIHMFRHSLAEYDSTSHHMAEIPMRIRSEGQELLSDLRAWPSALDKLLENIPYTAECARRTILMRMNYLSTFINISTVLQPYSVDKYLEFTLSFRQILGLAKMLLRPATMENRADLLHAIAINHAEKCSDDIPMFDFVAGAIQPLHMVAEKCVDSSICREAIALLEERPWKEGAWDSITMAAIARRKLEARVLEVS</sequence>
<dbReference type="PANTHER" id="PTHR36206:SF12">
    <property type="entry name" value="ASPERCRYPTIN BIOSYNTHESIS CLUSTER-SPECIFIC TRANSCRIPTION REGULATOR ATNN-RELATED"/>
    <property type="match status" value="1"/>
</dbReference>